<dbReference type="Proteomes" id="UP001165740">
    <property type="component" value="Chromosome 5"/>
</dbReference>
<dbReference type="InterPro" id="IPR042307">
    <property type="entry name" value="Reeler_sf"/>
</dbReference>
<dbReference type="RefSeq" id="XP_013081108.2">
    <property type="nucleotide sequence ID" value="XM_013225654.2"/>
</dbReference>
<evidence type="ECO:0000256" key="2">
    <source>
        <dbReference type="ARBA" id="ARBA00008501"/>
    </source>
</evidence>
<evidence type="ECO:0000256" key="1">
    <source>
        <dbReference type="ARBA" id="ARBA00004613"/>
    </source>
</evidence>
<organism evidence="11 12">
    <name type="scientific">Biomphalaria glabrata</name>
    <name type="common">Bloodfluke planorb</name>
    <name type="synonym">Freshwater snail</name>
    <dbReference type="NCBI Taxonomy" id="6526"/>
    <lineage>
        <taxon>Eukaryota</taxon>
        <taxon>Metazoa</taxon>
        <taxon>Spiralia</taxon>
        <taxon>Lophotrochozoa</taxon>
        <taxon>Mollusca</taxon>
        <taxon>Gastropoda</taxon>
        <taxon>Heterobranchia</taxon>
        <taxon>Euthyneura</taxon>
        <taxon>Panpulmonata</taxon>
        <taxon>Hygrophila</taxon>
        <taxon>Lymnaeoidea</taxon>
        <taxon>Planorbidae</taxon>
        <taxon>Biomphalaria</taxon>
    </lineage>
</organism>
<comment type="similarity">
    <text evidence="2">Belongs to the insect defense protein family.</text>
</comment>
<dbReference type="CDD" id="cd08544">
    <property type="entry name" value="Reeler"/>
    <property type="match status" value="1"/>
</dbReference>
<dbReference type="Pfam" id="PF02014">
    <property type="entry name" value="Reeler"/>
    <property type="match status" value="1"/>
</dbReference>
<keyword evidence="5" id="KW-0399">Innate immunity</keyword>
<keyword evidence="3" id="KW-0964">Secreted</keyword>
<evidence type="ECO:0000256" key="6">
    <source>
        <dbReference type="ARBA" id="ARBA00022729"/>
    </source>
</evidence>
<dbReference type="GO" id="GO:0005576">
    <property type="term" value="C:extracellular region"/>
    <property type="evidence" value="ECO:0007669"/>
    <property type="project" value="UniProtKB-SubCell"/>
</dbReference>
<dbReference type="InterPro" id="IPR051237">
    <property type="entry name" value="Ferric-chelate_Red/DefProt"/>
</dbReference>
<evidence type="ECO:0000256" key="7">
    <source>
        <dbReference type="ARBA" id="ARBA00022859"/>
    </source>
</evidence>
<keyword evidence="6 9" id="KW-0732">Signal</keyword>
<dbReference type="OrthoDB" id="6149225at2759"/>
<dbReference type="PROSITE" id="PS51019">
    <property type="entry name" value="REELIN"/>
    <property type="match status" value="1"/>
</dbReference>
<proteinExistence type="inferred from homology"/>
<keyword evidence="8" id="KW-0044">Antibiotic</keyword>
<sequence length="205" mass="22494">MSAKTARLLLSLTALWTYVSCYPNGINVDEACSDMTPRHNHQGQTSASPFKITFCPNWYKQGSSVNVTLTGTSMKFKGFMIQARSNTDSATSVGTFTATDYTRNACTSSKALVHNSAIEKSQLTFKWMAPSTASGNVTFWVTFVEDEDVFWVATKSSVLMDATNVNVTVENCTMNSNIVSNSAVRVGSYFTLMFVVVSSILISRY</sequence>
<dbReference type="KEGG" id="bgt:106066582"/>
<dbReference type="PANTHER" id="PTHR45828:SF9">
    <property type="entry name" value="CELL WALL INTEGRITY AND STRESS RESPONSE COMPONENT 4-LIKE-RELATED"/>
    <property type="match status" value="1"/>
</dbReference>
<evidence type="ECO:0000256" key="5">
    <source>
        <dbReference type="ARBA" id="ARBA00022588"/>
    </source>
</evidence>
<dbReference type="GO" id="GO:0045087">
    <property type="term" value="P:innate immune response"/>
    <property type="evidence" value="ECO:0007669"/>
    <property type="project" value="UniProtKB-KW"/>
</dbReference>
<evidence type="ECO:0000256" key="4">
    <source>
        <dbReference type="ARBA" id="ARBA00022529"/>
    </source>
</evidence>
<dbReference type="OMA" id="QRYSEFY"/>
<evidence type="ECO:0000313" key="11">
    <source>
        <dbReference type="Proteomes" id="UP001165740"/>
    </source>
</evidence>
<accession>A0A9U8EBG2</accession>
<protein>
    <submittedName>
        <fullName evidence="12 13">Ferric-chelate reductase 1</fullName>
    </submittedName>
</protein>
<dbReference type="AlphaFoldDB" id="A0A9U8EBG2"/>
<evidence type="ECO:0000256" key="8">
    <source>
        <dbReference type="ARBA" id="ARBA00023022"/>
    </source>
</evidence>
<keyword evidence="11" id="KW-1185">Reference proteome</keyword>
<dbReference type="RefSeq" id="XP_055886140.1">
    <property type="nucleotide sequence ID" value="XM_056030165.1"/>
</dbReference>
<keyword evidence="4" id="KW-0929">Antimicrobial</keyword>
<dbReference type="PANTHER" id="PTHR45828">
    <property type="entry name" value="CYTOCHROME B561/FERRIC REDUCTASE TRANSMEMBRANE"/>
    <property type="match status" value="1"/>
</dbReference>
<keyword evidence="7" id="KW-0391">Immunity</keyword>
<name>A0A9U8EBG2_BIOGL</name>
<evidence type="ECO:0000259" key="10">
    <source>
        <dbReference type="PROSITE" id="PS51019"/>
    </source>
</evidence>
<dbReference type="GeneID" id="106066582"/>
<feature type="signal peptide" evidence="9">
    <location>
        <begin position="1"/>
        <end position="21"/>
    </location>
</feature>
<dbReference type="Gene3D" id="2.60.40.4060">
    <property type="entry name" value="Reeler domain"/>
    <property type="match status" value="1"/>
</dbReference>
<evidence type="ECO:0000256" key="3">
    <source>
        <dbReference type="ARBA" id="ARBA00022525"/>
    </source>
</evidence>
<feature type="domain" description="Reelin" evidence="10">
    <location>
        <begin position="13"/>
        <end position="175"/>
    </location>
</feature>
<dbReference type="GO" id="GO:0042742">
    <property type="term" value="P:defense response to bacterium"/>
    <property type="evidence" value="ECO:0007669"/>
    <property type="project" value="UniProtKB-KW"/>
</dbReference>
<evidence type="ECO:0000313" key="12">
    <source>
        <dbReference type="RefSeq" id="XP_013081108.2"/>
    </source>
</evidence>
<evidence type="ECO:0000256" key="9">
    <source>
        <dbReference type="SAM" id="SignalP"/>
    </source>
</evidence>
<evidence type="ECO:0000313" key="13">
    <source>
        <dbReference type="RefSeq" id="XP_055886140.1"/>
    </source>
</evidence>
<feature type="chain" id="PRO_5044701665" evidence="9">
    <location>
        <begin position="22"/>
        <end position="205"/>
    </location>
</feature>
<dbReference type="InterPro" id="IPR002861">
    <property type="entry name" value="Reeler_dom"/>
</dbReference>
<gene>
    <name evidence="12 13" type="primary">LOC106066582</name>
</gene>
<dbReference type="GO" id="GO:0016020">
    <property type="term" value="C:membrane"/>
    <property type="evidence" value="ECO:0007669"/>
    <property type="project" value="TreeGrafter"/>
</dbReference>
<reference evidence="12 13" key="1">
    <citation type="submission" date="2025-04" db="UniProtKB">
        <authorList>
            <consortium name="RefSeq"/>
        </authorList>
    </citation>
    <scope>IDENTIFICATION</scope>
</reference>
<comment type="subcellular location">
    <subcellularLocation>
        <location evidence="1">Secreted</location>
    </subcellularLocation>
</comment>